<organism evidence="2 3">
    <name type="scientific">Pseudomonas syringae pv. theae</name>
    <dbReference type="NCBI Taxonomy" id="103985"/>
    <lineage>
        <taxon>Bacteria</taxon>
        <taxon>Pseudomonadati</taxon>
        <taxon>Pseudomonadota</taxon>
        <taxon>Gammaproteobacteria</taxon>
        <taxon>Pseudomonadales</taxon>
        <taxon>Pseudomonadaceae</taxon>
        <taxon>Pseudomonas</taxon>
        <taxon>Pseudomonas syringae</taxon>
    </lineage>
</organism>
<comment type="caution">
    <text evidence="2">The sequence shown here is derived from an EMBL/GenBank/DDBJ whole genome shotgun (WGS) entry which is preliminary data.</text>
</comment>
<feature type="domain" description="HTH cro/C1-type" evidence="1">
    <location>
        <begin position="28"/>
        <end position="80"/>
    </location>
</feature>
<evidence type="ECO:0000313" key="3">
    <source>
        <dbReference type="Proteomes" id="UP000282636"/>
    </source>
</evidence>
<evidence type="ECO:0000313" key="2">
    <source>
        <dbReference type="EMBL" id="RMT73315.1"/>
    </source>
</evidence>
<dbReference type="Gene3D" id="1.10.260.40">
    <property type="entry name" value="lambda repressor-like DNA-binding domains"/>
    <property type="match status" value="1"/>
</dbReference>
<dbReference type="InterPro" id="IPR010982">
    <property type="entry name" value="Lambda_DNA-bd_dom_sf"/>
</dbReference>
<dbReference type="InterPro" id="IPR001387">
    <property type="entry name" value="Cro/C1-type_HTH"/>
</dbReference>
<accession>A0A3M5NN13</accession>
<evidence type="ECO:0000259" key="1">
    <source>
        <dbReference type="PROSITE" id="PS50943"/>
    </source>
</evidence>
<dbReference type="SUPFAM" id="SSF47413">
    <property type="entry name" value="lambda repressor-like DNA-binding domains"/>
    <property type="match status" value="1"/>
</dbReference>
<dbReference type="GO" id="GO:0003677">
    <property type="term" value="F:DNA binding"/>
    <property type="evidence" value="ECO:0007669"/>
    <property type="project" value="InterPro"/>
</dbReference>
<sequence length="181" mass="19985">MFIGFAPVWLYPHFWTPMALKNELAAALRAIREQRALSYSELNEATFRTTLSLIERGKTGISFSKLADLASALDFDLTALVALCVALERGEPPQDALTSAGQELKKFTEDGGLELLHAQMDGSALARRPAGKPAKKKNIQAVLELKAQGKTQAETVRLLGLSQSSVQRYWHRDKASDVDWD</sequence>
<name>A0A3M5NN13_PSESX</name>
<gene>
    <name evidence="2" type="ORF">ALP44_00930</name>
</gene>
<protein>
    <submittedName>
        <fullName evidence="2">Cro/CI family transcriptional regulator</fullName>
    </submittedName>
</protein>
<dbReference type="Proteomes" id="UP000282636">
    <property type="component" value="Unassembled WGS sequence"/>
</dbReference>
<reference evidence="2 3" key="1">
    <citation type="submission" date="2018-08" db="EMBL/GenBank/DDBJ databases">
        <title>Recombination of ecologically and evolutionarily significant loci maintains genetic cohesion in the Pseudomonas syringae species complex.</title>
        <authorList>
            <person name="Dillon M."/>
            <person name="Thakur S."/>
            <person name="Almeida R.N.D."/>
            <person name="Weir B.S."/>
            <person name="Guttman D.S."/>
        </authorList>
    </citation>
    <scope>NUCLEOTIDE SEQUENCE [LARGE SCALE GENOMIC DNA]</scope>
    <source>
        <strain evidence="2 3">ICMP 3934</strain>
    </source>
</reference>
<proteinExistence type="predicted"/>
<dbReference type="PROSITE" id="PS50943">
    <property type="entry name" value="HTH_CROC1"/>
    <property type="match status" value="1"/>
</dbReference>
<dbReference type="EMBL" id="RBTL01000053">
    <property type="protein sequence ID" value="RMT73315.1"/>
    <property type="molecule type" value="Genomic_DNA"/>
</dbReference>
<dbReference type="AlphaFoldDB" id="A0A3M5NN13"/>
<dbReference type="SMART" id="SM00530">
    <property type="entry name" value="HTH_XRE"/>
    <property type="match status" value="1"/>
</dbReference>
<dbReference type="CDD" id="cd00093">
    <property type="entry name" value="HTH_XRE"/>
    <property type="match status" value="1"/>
</dbReference>
<dbReference type="Pfam" id="PF13560">
    <property type="entry name" value="HTH_31"/>
    <property type="match status" value="1"/>
</dbReference>